<accession>A0A9N9RMF2</accession>
<proteinExistence type="inferred from homology"/>
<name>A0A9N9RMF2_9DIPT</name>
<reference evidence="3" key="2">
    <citation type="submission" date="2022-10" db="EMBL/GenBank/DDBJ databases">
        <authorList>
            <consortium name="ENA_rothamsted_submissions"/>
            <consortium name="culmorum"/>
            <person name="King R."/>
        </authorList>
    </citation>
    <scope>NUCLEOTIDE SEQUENCE</scope>
</reference>
<protein>
    <submittedName>
        <fullName evidence="3">Uncharacterized protein</fullName>
    </submittedName>
</protein>
<dbReference type="AlphaFoldDB" id="A0A9N9RMF2"/>
<sequence length="151" mass="17504">MTARSKSKRQANRKLKSVKNKSKQKELKKLQKIVSCGKDIMEVCSEVVDEKKLQEIKEKQLEATLKKEFIEEQKEKLETSTSKKATKKKRKGKIMKIKNDNTGKLHEFDTKTLKDQYGSYPPWLNVGNHKRKIKKRKSAVQKGLFNLGSVL</sequence>
<evidence type="ECO:0000256" key="1">
    <source>
        <dbReference type="ARBA" id="ARBA00034118"/>
    </source>
</evidence>
<feature type="region of interest" description="Disordered" evidence="2">
    <location>
        <begin position="1"/>
        <end position="26"/>
    </location>
</feature>
<dbReference type="InterPro" id="IPR018784">
    <property type="entry name" value="LLPH-like"/>
</dbReference>
<feature type="region of interest" description="Disordered" evidence="2">
    <location>
        <begin position="76"/>
        <end position="101"/>
    </location>
</feature>
<dbReference type="Proteomes" id="UP001153620">
    <property type="component" value="Chromosome 1"/>
</dbReference>
<dbReference type="EMBL" id="OU895877">
    <property type="protein sequence ID" value="CAG9799742.1"/>
    <property type="molecule type" value="Genomic_DNA"/>
</dbReference>
<feature type="compositionally biased region" description="Basic residues" evidence="2">
    <location>
        <begin position="84"/>
        <end position="96"/>
    </location>
</feature>
<gene>
    <name evidence="3" type="ORF">CHIRRI_LOCUS2700</name>
</gene>
<evidence type="ECO:0000313" key="4">
    <source>
        <dbReference type="Proteomes" id="UP001153620"/>
    </source>
</evidence>
<feature type="compositionally biased region" description="Basic residues" evidence="2">
    <location>
        <begin position="1"/>
        <end position="22"/>
    </location>
</feature>
<comment type="similarity">
    <text evidence="1">Belongs to the learning-associated protein family.</text>
</comment>
<keyword evidence="4" id="KW-1185">Reference proteome</keyword>
<dbReference type="OrthoDB" id="6257894at2759"/>
<evidence type="ECO:0000256" key="2">
    <source>
        <dbReference type="SAM" id="MobiDB-lite"/>
    </source>
</evidence>
<evidence type="ECO:0000313" key="3">
    <source>
        <dbReference type="EMBL" id="CAG9799742.1"/>
    </source>
</evidence>
<organism evidence="3 4">
    <name type="scientific">Chironomus riparius</name>
    <dbReference type="NCBI Taxonomy" id="315576"/>
    <lineage>
        <taxon>Eukaryota</taxon>
        <taxon>Metazoa</taxon>
        <taxon>Ecdysozoa</taxon>
        <taxon>Arthropoda</taxon>
        <taxon>Hexapoda</taxon>
        <taxon>Insecta</taxon>
        <taxon>Pterygota</taxon>
        <taxon>Neoptera</taxon>
        <taxon>Endopterygota</taxon>
        <taxon>Diptera</taxon>
        <taxon>Nematocera</taxon>
        <taxon>Chironomoidea</taxon>
        <taxon>Chironomidae</taxon>
        <taxon>Chironominae</taxon>
        <taxon>Chironomus</taxon>
    </lineage>
</organism>
<dbReference type="Pfam" id="PF10169">
    <property type="entry name" value="LLPH"/>
    <property type="match status" value="1"/>
</dbReference>
<reference evidence="3" key="1">
    <citation type="submission" date="2022-01" db="EMBL/GenBank/DDBJ databases">
        <authorList>
            <person name="King R."/>
        </authorList>
    </citation>
    <scope>NUCLEOTIDE SEQUENCE</scope>
</reference>